<proteinExistence type="predicted"/>
<evidence type="ECO:0000259" key="1">
    <source>
        <dbReference type="Pfam" id="PF12973"/>
    </source>
</evidence>
<keyword evidence="3" id="KW-1185">Reference proteome</keyword>
<gene>
    <name evidence="2" type="ORF">ETSY2_30040</name>
</gene>
<evidence type="ECO:0000313" key="2">
    <source>
        <dbReference type="EMBL" id="ETX04216.1"/>
    </source>
</evidence>
<dbReference type="InterPro" id="IPR014710">
    <property type="entry name" value="RmlC-like_jellyroll"/>
</dbReference>
<name>W4M2M9_9BACT</name>
<dbReference type="InterPro" id="IPR025979">
    <property type="entry name" value="ChrR-like_cupin_dom"/>
</dbReference>
<dbReference type="InterPro" id="IPR041916">
    <property type="entry name" value="Anti_sigma_zinc_sf"/>
</dbReference>
<dbReference type="AlphaFoldDB" id="W4M2M9"/>
<dbReference type="EMBL" id="AZHX01001271">
    <property type="protein sequence ID" value="ETX04216.1"/>
    <property type="molecule type" value="Genomic_DNA"/>
</dbReference>
<reference evidence="2 3" key="1">
    <citation type="journal article" date="2014" name="Nature">
        <title>An environmental bacterial taxon with a large and distinct metabolic repertoire.</title>
        <authorList>
            <person name="Wilson M.C."/>
            <person name="Mori T."/>
            <person name="Ruckert C."/>
            <person name="Uria A.R."/>
            <person name="Helf M.J."/>
            <person name="Takada K."/>
            <person name="Gernert C."/>
            <person name="Steffens U.A."/>
            <person name="Heycke N."/>
            <person name="Schmitt S."/>
            <person name="Rinke C."/>
            <person name="Helfrich E.J."/>
            <person name="Brachmann A.O."/>
            <person name="Gurgui C."/>
            <person name="Wakimoto T."/>
            <person name="Kracht M."/>
            <person name="Crusemann M."/>
            <person name="Hentschel U."/>
            <person name="Abe I."/>
            <person name="Matsunaga S."/>
            <person name="Kalinowski J."/>
            <person name="Takeyama H."/>
            <person name="Piel J."/>
        </authorList>
    </citation>
    <scope>NUCLEOTIDE SEQUENCE [LARGE SCALE GENOMIC DNA]</scope>
    <source>
        <strain evidence="3">TSY2</strain>
    </source>
</reference>
<protein>
    <recommendedName>
        <fullName evidence="1">ChrR-like cupin domain-containing protein</fullName>
    </recommendedName>
</protein>
<dbReference type="SUPFAM" id="SSF51182">
    <property type="entry name" value="RmlC-like cupins"/>
    <property type="match status" value="1"/>
</dbReference>
<dbReference type="Gene3D" id="1.10.10.1320">
    <property type="entry name" value="Anti-sigma factor, zinc-finger domain"/>
    <property type="match status" value="1"/>
</dbReference>
<dbReference type="Pfam" id="PF12973">
    <property type="entry name" value="Cupin_7"/>
    <property type="match status" value="1"/>
</dbReference>
<feature type="domain" description="ChrR-like cupin" evidence="1">
    <location>
        <begin position="98"/>
        <end position="193"/>
    </location>
</feature>
<organism evidence="2 3">
    <name type="scientific">Candidatus Entotheonella gemina</name>
    <dbReference type="NCBI Taxonomy" id="1429439"/>
    <lineage>
        <taxon>Bacteria</taxon>
        <taxon>Pseudomonadati</taxon>
        <taxon>Nitrospinota/Tectimicrobiota group</taxon>
        <taxon>Candidatus Tectimicrobiota</taxon>
        <taxon>Candidatus Entotheonellia</taxon>
        <taxon>Candidatus Entotheonellales</taxon>
        <taxon>Candidatus Entotheonellaceae</taxon>
        <taxon>Candidatus Entotheonella</taxon>
    </lineage>
</organism>
<dbReference type="Gene3D" id="2.60.120.10">
    <property type="entry name" value="Jelly Rolls"/>
    <property type="match status" value="1"/>
</dbReference>
<dbReference type="Proteomes" id="UP000019140">
    <property type="component" value="Unassembled WGS sequence"/>
</dbReference>
<accession>W4M2M9</accession>
<dbReference type="InterPro" id="IPR011051">
    <property type="entry name" value="RmlC_Cupin_sf"/>
</dbReference>
<dbReference type="HOGENOM" id="CLU_117524_0_0_7"/>
<comment type="caution">
    <text evidence="2">The sequence shown here is derived from an EMBL/GenBank/DDBJ whole genome shotgun (WGS) entry which is preliminary data.</text>
</comment>
<sequence length="198" mass="21857">MSESHPLTDAIQAYLADYVTDAPTPEAAEHLAAGLAVDEQMIRQELQHMQQVMSNLAYTAPPAAPPPDLRDRLMQRVAREASGASEPAASDAPIDFVYIREHEGEWQALGPGISAKFLYTDPETKRHTAILRMAPGTYLPPHEHLAVEEFLVLQGDCHVAPDCVLRAGDYFRAPAGSHHDLTYTEEGTTFITMYRVAF</sequence>
<evidence type="ECO:0000313" key="3">
    <source>
        <dbReference type="Proteomes" id="UP000019140"/>
    </source>
</evidence>